<protein>
    <submittedName>
        <fullName evidence="1">Uncharacterized protein</fullName>
    </submittedName>
</protein>
<organism evidence="1 2">
    <name type="scientific">Novosphingobium silvae</name>
    <dbReference type="NCBI Taxonomy" id="2692619"/>
    <lineage>
        <taxon>Bacteria</taxon>
        <taxon>Pseudomonadati</taxon>
        <taxon>Pseudomonadota</taxon>
        <taxon>Alphaproteobacteria</taxon>
        <taxon>Sphingomonadales</taxon>
        <taxon>Sphingomonadaceae</taxon>
        <taxon>Novosphingobium</taxon>
    </lineage>
</organism>
<sequence length="102" mass="11564">MPRILGRNYGFHRARSYRQNLARTVSTALVFQLIREDGANICQLHNAVNMQRIASPIASKLQPEWTKLLQFRRFPAFSEPQSPALHHGGNAFLTIVCAENTC</sequence>
<gene>
    <name evidence="1" type="ORF">GR702_01740</name>
</gene>
<accession>A0A7X4GDX6</accession>
<comment type="caution">
    <text evidence="1">The sequence shown here is derived from an EMBL/GenBank/DDBJ whole genome shotgun (WGS) entry which is preliminary data.</text>
</comment>
<dbReference type="EMBL" id="WVTD01000001">
    <property type="protein sequence ID" value="MYL96496.1"/>
    <property type="molecule type" value="Genomic_DNA"/>
</dbReference>
<evidence type="ECO:0000313" key="2">
    <source>
        <dbReference type="Proteomes" id="UP000465810"/>
    </source>
</evidence>
<dbReference type="AlphaFoldDB" id="A0A7X4GDX6"/>
<proteinExistence type="predicted"/>
<reference evidence="1 2" key="1">
    <citation type="submission" date="2019-12" db="EMBL/GenBank/DDBJ databases">
        <authorList>
            <person name="Feng G."/>
            <person name="Zhu H."/>
        </authorList>
    </citation>
    <scope>NUCLEOTIDE SEQUENCE [LARGE SCALE GENOMIC DNA]</scope>
    <source>
        <strain evidence="1 2">FGD1</strain>
    </source>
</reference>
<keyword evidence="2" id="KW-1185">Reference proteome</keyword>
<dbReference type="Proteomes" id="UP000465810">
    <property type="component" value="Unassembled WGS sequence"/>
</dbReference>
<dbReference type="RefSeq" id="WP_160984218.1">
    <property type="nucleotide sequence ID" value="NZ_WVTD01000001.1"/>
</dbReference>
<name>A0A7X4GDX6_9SPHN</name>
<evidence type="ECO:0000313" key="1">
    <source>
        <dbReference type="EMBL" id="MYL96496.1"/>
    </source>
</evidence>